<evidence type="ECO:0000259" key="2">
    <source>
        <dbReference type="PROSITE" id="PS50883"/>
    </source>
</evidence>
<dbReference type="EMBL" id="LAJE02000167">
    <property type="protein sequence ID" value="OEO31198.1"/>
    <property type="molecule type" value="Genomic_DNA"/>
</dbReference>
<evidence type="ECO:0000256" key="1">
    <source>
        <dbReference type="PROSITE-ProRule" id="PRU00244"/>
    </source>
</evidence>
<keyword evidence="6" id="KW-1185">Reference proteome</keyword>
<feature type="domain" description="MHYT" evidence="4">
    <location>
        <begin position="12"/>
        <end position="198"/>
    </location>
</feature>
<dbReference type="PANTHER" id="PTHR44757:SF2">
    <property type="entry name" value="BIOFILM ARCHITECTURE MAINTENANCE PROTEIN MBAA"/>
    <property type="match status" value="1"/>
</dbReference>
<evidence type="ECO:0000259" key="4">
    <source>
        <dbReference type="PROSITE" id="PS50924"/>
    </source>
</evidence>
<dbReference type="InterPro" id="IPR005330">
    <property type="entry name" value="MHYT_dom"/>
</dbReference>
<accession>A0A1E5XRI3</accession>
<dbReference type="InterPro" id="IPR000160">
    <property type="entry name" value="GGDEF_dom"/>
</dbReference>
<evidence type="ECO:0000313" key="5">
    <source>
        <dbReference type="EMBL" id="OEO31198.1"/>
    </source>
</evidence>
<dbReference type="AlphaFoldDB" id="A0A1E5XRI3"/>
<dbReference type="RefSeq" id="WP_069909648.1">
    <property type="nucleotide sequence ID" value="NZ_LAJE02000167.1"/>
</dbReference>
<dbReference type="PROSITE" id="PS50883">
    <property type="entry name" value="EAL"/>
    <property type="match status" value="1"/>
</dbReference>
<keyword evidence="1" id="KW-0812">Transmembrane</keyword>
<dbReference type="InterPro" id="IPR001633">
    <property type="entry name" value="EAL_dom"/>
</dbReference>
<dbReference type="PROSITE" id="PS50924">
    <property type="entry name" value="MHYT"/>
    <property type="match status" value="1"/>
</dbReference>
<protein>
    <submittedName>
        <fullName evidence="5">Diguanylate phosphodiesterase</fullName>
    </submittedName>
</protein>
<dbReference type="InterPro" id="IPR043128">
    <property type="entry name" value="Rev_trsase/Diguanyl_cyclase"/>
</dbReference>
<comment type="caution">
    <text evidence="5">The sequence shown here is derived from an EMBL/GenBank/DDBJ whole genome shotgun (WGS) entry which is preliminary data.</text>
</comment>
<feature type="transmembrane region" description="Helical" evidence="1">
    <location>
        <begin position="114"/>
        <end position="140"/>
    </location>
</feature>
<dbReference type="SMART" id="SM00267">
    <property type="entry name" value="GGDEF"/>
    <property type="match status" value="1"/>
</dbReference>
<feature type="domain" description="GGDEF" evidence="3">
    <location>
        <begin position="387"/>
        <end position="520"/>
    </location>
</feature>
<dbReference type="FunFam" id="3.30.70.270:FF:000001">
    <property type="entry name" value="Diguanylate cyclase domain protein"/>
    <property type="match status" value="1"/>
</dbReference>
<evidence type="ECO:0000313" key="6">
    <source>
        <dbReference type="Proteomes" id="UP000095463"/>
    </source>
</evidence>
<dbReference type="Gene3D" id="3.30.450.20">
    <property type="entry name" value="PAS domain"/>
    <property type="match status" value="1"/>
</dbReference>
<feature type="transmembrane region" description="Helical" evidence="1">
    <location>
        <begin position="14"/>
        <end position="35"/>
    </location>
</feature>
<name>A0A1E5XRI3_9HYPH</name>
<dbReference type="OrthoDB" id="9814202at2"/>
<gene>
    <name evidence="5" type="ORF">VW23_017700</name>
</gene>
<dbReference type="GO" id="GO:0003824">
    <property type="term" value="F:catalytic activity"/>
    <property type="evidence" value="ECO:0007669"/>
    <property type="project" value="UniProtKB-ARBA"/>
</dbReference>
<dbReference type="SUPFAM" id="SSF55073">
    <property type="entry name" value="Nucleotide cyclase"/>
    <property type="match status" value="1"/>
</dbReference>
<feature type="transmembrane region" description="Helical" evidence="1">
    <location>
        <begin position="146"/>
        <end position="165"/>
    </location>
</feature>
<dbReference type="InterPro" id="IPR035919">
    <property type="entry name" value="EAL_sf"/>
</dbReference>
<dbReference type="NCBIfam" id="TIGR00254">
    <property type="entry name" value="GGDEF"/>
    <property type="match status" value="1"/>
</dbReference>
<dbReference type="InterPro" id="IPR029787">
    <property type="entry name" value="Nucleotide_cyclase"/>
</dbReference>
<dbReference type="PROSITE" id="PS50887">
    <property type="entry name" value="GGDEF"/>
    <property type="match status" value="1"/>
</dbReference>
<dbReference type="InterPro" id="IPR052155">
    <property type="entry name" value="Biofilm_reg_signaling"/>
</dbReference>
<dbReference type="Pfam" id="PF00563">
    <property type="entry name" value="EAL"/>
    <property type="match status" value="1"/>
</dbReference>
<feature type="transmembrane region" description="Helical" evidence="1">
    <location>
        <begin position="177"/>
        <end position="204"/>
    </location>
</feature>
<feature type="transmembrane region" description="Helical" evidence="1">
    <location>
        <begin position="47"/>
        <end position="72"/>
    </location>
</feature>
<dbReference type="CDD" id="cd01949">
    <property type="entry name" value="GGDEF"/>
    <property type="match status" value="1"/>
</dbReference>
<reference evidence="5 6" key="1">
    <citation type="journal article" date="2015" name="Genome Announc.">
        <title>Genome Assemblies of Three Soil-Associated Devosia species: D. insulae, D. limi, and D. soli.</title>
        <authorList>
            <person name="Hassan Y.I."/>
            <person name="Lepp D."/>
            <person name="Zhou T."/>
        </authorList>
    </citation>
    <scope>NUCLEOTIDE SEQUENCE [LARGE SCALE GENOMIC DNA]</scope>
    <source>
        <strain evidence="5 6">DS-56</strain>
    </source>
</reference>
<keyword evidence="1" id="KW-1133">Transmembrane helix</keyword>
<dbReference type="CDD" id="cd01948">
    <property type="entry name" value="EAL"/>
    <property type="match status" value="1"/>
</dbReference>
<feature type="transmembrane region" description="Helical" evidence="1">
    <location>
        <begin position="210"/>
        <end position="233"/>
    </location>
</feature>
<evidence type="ECO:0000259" key="3">
    <source>
        <dbReference type="PROSITE" id="PS50887"/>
    </source>
</evidence>
<sequence length="780" mass="82988">MQVVIDTLLHNHDLALVAVAALLCALSSFAGISLLHHARRTTGRLQLVWLGVAAVSVGFGIWATHFVAMLAFHPGVAVGYDLPTTLASLSLAIAIVGGGLWFATIGTSTGDSILAGGVVGLGISVMHYTGMAAVIVGGSIVWDGNLVALSILTGMALGAAALWLARASTLRGRVGAPILLTLAICAMHFTAMGAAGFADCYAIVAEGTPTWLWLVLSLASTIILGLAMGGTLLDLRDRRHSAESVRMRELADAAVEGIVIVRQGIISATNRSFRQLVGSEADASGQPLLGFLDAEACGALERSPNATIEGRLRVAGGDIPVEAVAHEIEFQGVRQRAIAIRDVSTRKQAEEHIRFLAHHDALTGLPNRVSFGRRLNETIDRARSDGQSCSVLCLDLDKFKEVNDLYGHAAGDALLRRVGLILQREVAEIGYPARLSGDEFAVVLNATENLDAANRVAQRLLQAFAHDVADTADDASISASIGIASFPGDAESAEQLMSAADMALYRAKQDGRGAYRLFEATMNDELRDRRLVANDLANAADAGQLDLAYQPQVDLITGDVTGFEALIRWRHPERGEVPPGIFIPIAEENGLILGIGEWVLRTACAEAAGWRVPLSISVNVSAAQIHNPAFARLIHEVLIETGLSPARLEIEVTETALVRDLVRAVTTLRQVRGLGVRVAIDDFGTGHSSLTHLSAFPFSRIKLDQSFVRTFDRNPQSAAIVHAVVELGRYLGTPVVAEGVERREELAFLRAEGCATAQGFLFGYPAPIGTFVGLQVRKAS</sequence>
<feature type="domain" description="EAL" evidence="2">
    <location>
        <begin position="529"/>
        <end position="779"/>
    </location>
</feature>
<dbReference type="Gene3D" id="3.20.20.450">
    <property type="entry name" value="EAL domain"/>
    <property type="match status" value="1"/>
</dbReference>
<organism evidence="5 6">
    <name type="scientific">Devosia insulae DS-56</name>
    <dbReference type="NCBI Taxonomy" id="1116389"/>
    <lineage>
        <taxon>Bacteria</taxon>
        <taxon>Pseudomonadati</taxon>
        <taxon>Pseudomonadota</taxon>
        <taxon>Alphaproteobacteria</taxon>
        <taxon>Hyphomicrobiales</taxon>
        <taxon>Devosiaceae</taxon>
        <taxon>Devosia</taxon>
    </lineage>
</organism>
<dbReference type="PANTHER" id="PTHR44757">
    <property type="entry name" value="DIGUANYLATE CYCLASE DGCP"/>
    <property type="match status" value="1"/>
</dbReference>
<proteinExistence type="predicted"/>
<dbReference type="GO" id="GO:0016020">
    <property type="term" value="C:membrane"/>
    <property type="evidence" value="ECO:0007669"/>
    <property type="project" value="UniProtKB-UniRule"/>
</dbReference>
<dbReference type="Gene3D" id="3.30.70.270">
    <property type="match status" value="1"/>
</dbReference>
<feature type="transmembrane region" description="Helical" evidence="1">
    <location>
        <begin position="84"/>
        <end position="102"/>
    </location>
</feature>
<dbReference type="Pfam" id="PF00990">
    <property type="entry name" value="GGDEF"/>
    <property type="match status" value="1"/>
</dbReference>
<keyword evidence="1" id="KW-0472">Membrane</keyword>
<dbReference type="Proteomes" id="UP000095463">
    <property type="component" value="Unassembled WGS sequence"/>
</dbReference>
<dbReference type="SUPFAM" id="SSF141868">
    <property type="entry name" value="EAL domain-like"/>
    <property type="match status" value="1"/>
</dbReference>
<dbReference type="Pfam" id="PF03707">
    <property type="entry name" value="MHYT"/>
    <property type="match status" value="2"/>
</dbReference>
<dbReference type="SMART" id="SM00052">
    <property type="entry name" value="EAL"/>
    <property type="match status" value="1"/>
</dbReference>